<dbReference type="KEGG" id="stri:C7M71_016235"/>
<reference evidence="4" key="1">
    <citation type="submission" date="2018-07" db="EMBL/GenBank/DDBJ databases">
        <title>Streptacidiphilus bronchialis DSM 106435 chromosome.</title>
        <authorList>
            <person name="Batra D."/>
            <person name="Gulvik C.A."/>
        </authorList>
    </citation>
    <scope>NUCLEOTIDE SEQUENCE [LARGE SCALE GENOMIC DNA]</scope>
    <source>
        <strain evidence="4">DSM 106435</strain>
    </source>
</reference>
<feature type="transmembrane region" description="Helical" evidence="1">
    <location>
        <begin position="49"/>
        <end position="66"/>
    </location>
</feature>
<feature type="domain" description="Band 7" evidence="2">
    <location>
        <begin position="62"/>
        <end position="225"/>
    </location>
</feature>
<dbReference type="AlphaFoldDB" id="A0A345SYD6"/>
<keyword evidence="1" id="KW-0472">Membrane</keyword>
<protein>
    <recommendedName>
        <fullName evidence="2">Band 7 domain-containing protein</fullName>
    </recommendedName>
</protein>
<dbReference type="PANTHER" id="PTHR43446">
    <property type="entry name" value="MEMBRANE PROTEIN-RELATED"/>
    <property type="match status" value="1"/>
</dbReference>
<dbReference type="SUPFAM" id="SSF117892">
    <property type="entry name" value="Band 7/SPFH domain"/>
    <property type="match status" value="1"/>
</dbReference>
<evidence type="ECO:0000313" key="4">
    <source>
        <dbReference type="Proteomes" id="UP000249340"/>
    </source>
</evidence>
<keyword evidence="4" id="KW-1185">Reference proteome</keyword>
<dbReference type="Gene3D" id="3.30.479.30">
    <property type="entry name" value="Band 7 domain"/>
    <property type="match status" value="1"/>
</dbReference>
<dbReference type="EMBL" id="CP031264">
    <property type="protein sequence ID" value="AXI78741.1"/>
    <property type="molecule type" value="Genomic_DNA"/>
</dbReference>
<evidence type="ECO:0000313" key="3">
    <source>
        <dbReference type="EMBL" id="AXI78741.1"/>
    </source>
</evidence>
<sequence length="297" mass="32592">MLPGWAALLLMLASAVGAEMLLGRAAMLPWWLPGPEAAFPAERITAARLAVLPVCIGLFALAGLMANSGGEARVLACWGNYRGTVRKAGLVWVNPMLRRRRVDVRIRHWRSDPVDAADRDGAPIRVSLLVVWRVRDTARAVLSVLDHEDYLREQVHAVLSRTAATLPCDRFDGPGLSLRDGQWFGDELTRALAAEAAPVGLEVYSVQPLSLEYGPEVADSMRRRRVADLDADLRTVIVDDAVEAAKLAVRRLEHATGQELDRHARNALMERLLVAFVAPAGVPGAPTRRDGREGRRR</sequence>
<dbReference type="PANTHER" id="PTHR43446:SF1">
    <property type="entry name" value="BAND 7 DOMAIN-CONTAINING PROTEIN"/>
    <property type="match status" value="1"/>
</dbReference>
<dbReference type="InterPro" id="IPR036013">
    <property type="entry name" value="Band_7/SPFH_dom_sf"/>
</dbReference>
<proteinExistence type="predicted"/>
<dbReference type="InterPro" id="IPR001107">
    <property type="entry name" value="Band_7"/>
</dbReference>
<name>A0A345SYD6_9ACTN</name>
<dbReference type="Pfam" id="PF01145">
    <property type="entry name" value="Band_7"/>
    <property type="match status" value="1"/>
</dbReference>
<evidence type="ECO:0000256" key="1">
    <source>
        <dbReference type="SAM" id="Phobius"/>
    </source>
</evidence>
<dbReference type="SMART" id="SM00244">
    <property type="entry name" value="PHB"/>
    <property type="match status" value="1"/>
</dbReference>
<gene>
    <name evidence="3" type="ORF">C7M71_016235</name>
</gene>
<dbReference type="Proteomes" id="UP000249340">
    <property type="component" value="Chromosome"/>
</dbReference>
<keyword evidence="1" id="KW-0812">Transmembrane</keyword>
<evidence type="ECO:0000259" key="2">
    <source>
        <dbReference type="SMART" id="SM00244"/>
    </source>
</evidence>
<keyword evidence="1" id="KW-1133">Transmembrane helix</keyword>
<organism evidence="3 4">
    <name type="scientific">Peterkaempfera bronchialis</name>
    <dbReference type="NCBI Taxonomy" id="2126346"/>
    <lineage>
        <taxon>Bacteria</taxon>
        <taxon>Bacillati</taxon>
        <taxon>Actinomycetota</taxon>
        <taxon>Actinomycetes</taxon>
        <taxon>Kitasatosporales</taxon>
        <taxon>Streptomycetaceae</taxon>
        <taxon>Peterkaempfera</taxon>
    </lineage>
</organism>
<dbReference type="OrthoDB" id="3850886at2"/>
<accession>A0A345SYD6</accession>